<evidence type="ECO:0000313" key="10">
    <source>
        <dbReference type="Proteomes" id="UP000662904"/>
    </source>
</evidence>
<dbReference type="SFLD" id="SFLDS00057">
    <property type="entry name" value="Glutaminase/Asparaginase"/>
    <property type="match status" value="1"/>
</dbReference>
<dbReference type="GO" id="GO:0006520">
    <property type="term" value="P:amino acid metabolic process"/>
    <property type="evidence" value="ECO:0007669"/>
    <property type="project" value="InterPro"/>
</dbReference>
<dbReference type="InterPro" id="IPR037152">
    <property type="entry name" value="L-asparaginase_N_sf"/>
</dbReference>
<evidence type="ECO:0000256" key="5">
    <source>
        <dbReference type="PIRSR" id="PIRSR001220-2"/>
    </source>
</evidence>
<feature type="domain" description="L-asparaginase N-terminal" evidence="7">
    <location>
        <begin position="3"/>
        <end position="188"/>
    </location>
</feature>
<feature type="active site" description="O-isoaspartyl threonine intermediate" evidence="4">
    <location>
        <position position="12"/>
    </location>
</feature>
<dbReference type="PIRSF" id="PIRSF500176">
    <property type="entry name" value="L_ASNase"/>
    <property type="match status" value="1"/>
</dbReference>
<feature type="active site" evidence="6">
    <location>
        <position position="85"/>
    </location>
</feature>
<dbReference type="InterPro" id="IPR040919">
    <property type="entry name" value="Asparaginase_C"/>
</dbReference>
<dbReference type="PANTHER" id="PTHR11707">
    <property type="entry name" value="L-ASPARAGINASE"/>
    <property type="match status" value="1"/>
</dbReference>
<dbReference type="PROSITE" id="PS00917">
    <property type="entry name" value="ASN_GLN_ASE_2"/>
    <property type="match status" value="1"/>
</dbReference>
<dbReference type="InterPro" id="IPR036152">
    <property type="entry name" value="Asp/glu_Ase-like_sf"/>
</dbReference>
<gene>
    <name evidence="9" type="primary">ansA</name>
    <name evidence="9" type="ORF">H0A61_01394</name>
</gene>
<evidence type="ECO:0000256" key="6">
    <source>
        <dbReference type="PROSITE-ProRule" id="PRU10100"/>
    </source>
</evidence>
<sequence>MKRILFLTTGGTIASSQGEEGLTPTLAAEDMLRVIPELKEICKIEAKVIMNIDSSNMQPEDWVIIAENAFEGLKDFDGIVIAHGTDTMAYTSSALTFMLQGINKPVVITGSQIPIGEEGTDAKKNLIDAFITACEDIAGVFIVFDGKIIKGCRASKLRTRSFNAFESINYPYIGTVNGKRIEYIYKPPRTEGKAPELNTRYSPDVFLLKLIPGTDPKIFDALIDLKYKGVIIESFGAGGVPFERRNLLPKVQEMIERGICVAITTQCPYEGTNLTVYEVGQKALKKGIIPAYDMTTEALVTKLMWALGQTEDPSEVKKIMAHNYADEVTIK</sequence>
<dbReference type="PANTHER" id="PTHR11707:SF28">
    <property type="entry name" value="60 KDA LYSOPHOSPHOLIPASE"/>
    <property type="match status" value="1"/>
</dbReference>
<feature type="domain" description="Asparaginase/glutaminase C-terminal" evidence="8">
    <location>
        <begin position="204"/>
        <end position="320"/>
    </location>
</feature>
<comment type="similarity">
    <text evidence="1">Belongs to the asparaginase 1 family.</text>
</comment>
<dbReference type="RefSeq" id="WP_206709377.1">
    <property type="nucleotide sequence ID" value="NZ_CP059066.1"/>
</dbReference>
<dbReference type="InterPro" id="IPR006033">
    <property type="entry name" value="AsnA_fam"/>
</dbReference>
<feature type="binding site" evidence="5">
    <location>
        <begin position="85"/>
        <end position="86"/>
    </location>
    <ligand>
        <name>substrate</name>
    </ligand>
</feature>
<dbReference type="PRINTS" id="PR00139">
    <property type="entry name" value="ASNGLNASE"/>
</dbReference>
<dbReference type="PIRSF" id="PIRSF001220">
    <property type="entry name" value="L-ASNase_gatD"/>
    <property type="match status" value="1"/>
</dbReference>
<dbReference type="InterPro" id="IPR006034">
    <property type="entry name" value="Asparaginase/glutaminase-like"/>
</dbReference>
<evidence type="ECO:0000313" key="9">
    <source>
        <dbReference type="EMBL" id="QSQ09037.1"/>
    </source>
</evidence>
<evidence type="ECO:0000256" key="4">
    <source>
        <dbReference type="PIRSR" id="PIRSR001220-1"/>
    </source>
</evidence>
<dbReference type="FunFam" id="3.40.50.1170:FF:000001">
    <property type="entry name" value="L-asparaginase 2"/>
    <property type="match status" value="1"/>
</dbReference>
<dbReference type="SMART" id="SM00870">
    <property type="entry name" value="Asparaginase"/>
    <property type="match status" value="1"/>
</dbReference>
<dbReference type="InterPro" id="IPR027473">
    <property type="entry name" value="L-asparaginase_C"/>
</dbReference>
<dbReference type="KEGG" id="kme:H0A61_01394"/>
<dbReference type="InterPro" id="IPR041725">
    <property type="entry name" value="L-asparaginase_I"/>
</dbReference>
<feature type="binding site" evidence="5">
    <location>
        <position position="54"/>
    </location>
    <ligand>
        <name>substrate</name>
    </ligand>
</feature>
<keyword evidence="3 9" id="KW-0378">Hydrolase</keyword>
<dbReference type="InterPro" id="IPR027474">
    <property type="entry name" value="L-asparaginase_N"/>
</dbReference>
<dbReference type="EC" id="3.5.1.1" evidence="2"/>
<proteinExistence type="inferred from homology"/>
<accession>A0A8A0RNM6</accession>
<reference evidence="9" key="1">
    <citation type="submission" date="2020-07" db="EMBL/GenBank/DDBJ databases">
        <title>Koleobacter methoxysyntrophicus gen. nov., sp. nov., a novel anaerobic bacterium isolated from deep subsurface oil field and proposal of Koleobacterales ord. nov. in the phylum Firmicutes.</title>
        <authorList>
            <person name="Sakamoto S."/>
            <person name="Tamaki H."/>
        </authorList>
    </citation>
    <scope>NUCLEOTIDE SEQUENCE</scope>
    <source>
        <strain evidence="9">NRmbB1</strain>
    </source>
</reference>
<dbReference type="NCBIfam" id="TIGR00519">
    <property type="entry name" value="asnASE_I"/>
    <property type="match status" value="1"/>
</dbReference>
<dbReference type="Gene3D" id="3.40.50.1170">
    <property type="entry name" value="L-asparaginase, N-terminal domain"/>
    <property type="match status" value="1"/>
</dbReference>
<evidence type="ECO:0000259" key="7">
    <source>
        <dbReference type="Pfam" id="PF00710"/>
    </source>
</evidence>
<dbReference type="GO" id="GO:0004067">
    <property type="term" value="F:asparaginase activity"/>
    <property type="evidence" value="ECO:0007669"/>
    <property type="project" value="UniProtKB-UniRule"/>
</dbReference>
<evidence type="ECO:0000256" key="2">
    <source>
        <dbReference type="ARBA" id="ARBA00012920"/>
    </source>
</evidence>
<name>A0A8A0RNM6_9FIRM</name>
<protein>
    <recommendedName>
        <fullName evidence="2">asparaginase</fullName>
        <ecNumber evidence="2">3.5.1.1</ecNumber>
    </recommendedName>
</protein>
<dbReference type="CDD" id="cd08963">
    <property type="entry name" value="L-asparaginase_I"/>
    <property type="match status" value="1"/>
</dbReference>
<organism evidence="9 10">
    <name type="scientific">Koleobacter methoxysyntrophicus</name>
    <dbReference type="NCBI Taxonomy" id="2751313"/>
    <lineage>
        <taxon>Bacteria</taxon>
        <taxon>Bacillati</taxon>
        <taxon>Bacillota</taxon>
        <taxon>Clostridia</taxon>
        <taxon>Koleobacterales</taxon>
        <taxon>Koleobacteraceae</taxon>
        <taxon>Koleobacter</taxon>
    </lineage>
</organism>
<dbReference type="Gene3D" id="3.40.50.40">
    <property type="match status" value="1"/>
</dbReference>
<dbReference type="AlphaFoldDB" id="A0A8A0RNM6"/>
<dbReference type="PROSITE" id="PS51732">
    <property type="entry name" value="ASN_GLN_ASE_3"/>
    <property type="match status" value="1"/>
</dbReference>
<evidence type="ECO:0000256" key="1">
    <source>
        <dbReference type="ARBA" id="ARBA00010518"/>
    </source>
</evidence>
<dbReference type="Proteomes" id="UP000662904">
    <property type="component" value="Chromosome"/>
</dbReference>
<evidence type="ECO:0000256" key="3">
    <source>
        <dbReference type="ARBA" id="ARBA00022801"/>
    </source>
</evidence>
<dbReference type="Pfam" id="PF17763">
    <property type="entry name" value="Asparaginase_C"/>
    <property type="match status" value="1"/>
</dbReference>
<dbReference type="InterPro" id="IPR027475">
    <property type="entry name" value="Asparaginase/glutaminase_AS2"/>
</dbReference>
<keyword evidence="10" id="KW-1185">Reference proteome</keyword>
<dbReference type="SUPFAM" id="SSF53774">
    <property type="entry name" value="Glutaminase/Asparaginase"/>
    <property type="match status" value="1"/>
</dbReference>
<dbReference type="Pfam" id="PF00710">
    <property type="entry name" value="Asparaginase"/>
    <property type="match status" value="1"/>
</dbReference>
<evidence type="ECO:0000259" key="8">
    <source>
        <dbReference type="Pfam" id="PF17763"/>
    </source>
</evidence>
<dbReference type="EMBL" id="CP059066">
    <property type="protein sequence ID" value="QSQ09037.1"/>
    <property type="molecule type" value="Genomic_DNA"/>
</dbReference>